<dbReference type="Pfam" id="PF18347">
    <property type="entry name" value="DUF5606"/>
    <property type="match status" value="1"/>
</dbReference>
<organism evidence="3 4">
    <name type="scientific">Fulvitalea axinellae</name>
    <dbReference type="NCBI Taxonomy" id="1182444"/>
    <lineage>
        <taxon>Bacteria</taxon>
        <taxon>Pseudomonadati</taxon>
        <taxon>Bacteroidota</taxon>
        <taxon>Cytophagia</taxon>
        <taxon>Cytophagales</taxon>
        <taxon>Persicobacteraceae</taxon>
        <taxon>Fulvitalea</taxon>
    </lineage>
</organism>
<evidence type="ECO:0000259" key="1">
    <source>
        <dbReference type="Pfam" id="PF18347"/>
    </source>
</evidence>
<dbReference type="Gene3D" id="2.30.30.730">
    <property type="match status" value="1"/>
</dbReference>
<name>A0AAU9D0F6_9BACT</name>
<gene>
    <name evidence="3" type="ORF">FUAX_35840</name>
</gene>
<protein>
    <recommendedName>
        <fullName evidence="5">DUF5606 domain-containing protein</fullName>
    </recommendedName>
</protein>
<keyword evidence="4" id="KW-1185">Reference proteome</keyword>
<dbReference type="InterPro" id="IPR041218">
    <property type="entry name" value="DUF5606"/>
</dbReference>
<accession>A0AAU9D0F6</accession>
<feature type="domain" description="DUF5606" evidence="1">
    <location>
        <begin position="3"/>
        <end position="49"/>
    </location>
</feature>
<evidence type="ECO:0000313" key="4">
    <source>
        <dbReference type="Proteomes" id="UP001348817"/>
    </source>
</evidence>
<dbReference type="Proteomes" id="UP001348817">
    <property type="component" value="Chromosome"/>
</dbReference>
<dbReference type="RefSeq" id="WP_338392666.1">
    <property type="nucleotide sequence ID" value="NZ_AP025314.1"/>
</dbReference>
<feature type="domain" description="DUF6852" evidence="2">
    <location>
        <begin position="52"/>
        <end position="122"/>
    </location>
</feature>
<dbReference type="InterPro" id="IPR049280">
    <property type="entry name" value="DUF6852"/>
</dbReference>
<dbReference type="InterPro" id="IPR049282">
    <property type="entry name" value="BVU_3817_N_sf"/>
</dbReference>
<dbReference type="Gene3D" id="1.10.10.1650">
    <property type="match status" value="1"/>
</dbReference>
<dbReference type="Pfam" id="PF21186">
    <property type="entry name" value="DUF6852"/>
    <property type="match status" value="1"/>
</dbReference>
<reference evidence="3 4" key="1">
    <citation type="submission" date="2021-12" db="EMBL/GenBank/DDBJ databases">
        <title>Genome sequencing of bacteria with rrn-lacking chromosome and rrn-plasmid.</title>
        <authorList>
            <person name="Anda M."/>
            <person name="Iwasaki W."/>
        </authorList>
    </citation>
    <scope>NUCLEOTIDE SEQUENCE [LARGE SCALE GENOMIC DNA]</scope>
    <source>
        <strain evidence="3 4">DSM 100852</strain>
    </source>
</reference>
<dbReference type="EMBL" id="AP025314">
    <property type="protein sequence ID" value="BDD11152.1"/>
    <property type="molecule type" value="Genomic_DNA"/>
</dbReference>
<proteinExistence type="predicted"/>
<dbReference type="InterPro" id="IPR049281">
    <property type="entry name" value="BVU_3817-like_C_sf"/>
</dbReference>
<sequence length="147" mass="16173">MKLSEIASISGKGGLFHIVAPTRSGVIVEALDETKRRMVASATSRVSVLHEISIYTTDAEGSVPLQDVFAKIKEEFGDDPGVGNKSSKEELRAFMKHILPNHEEERVYISDIKKLVSWYKILFARCPEVLDKPAEEDAGGEQAEGEA</sequence>
<evidence type="ECO:0000313" key="3">
    <source>
        <dbReference type="EMBL" id="BDD11152.1"/>
    </source>
</evidence>
<dbReference type="KEGG" id="fax:FUAX_35840"/>
<evidence type="ECO:0000259" key="2">
    <source>
        <dbReference type="Pfam" id="PF21186"/>
    </source>
</evidence>
<dbReference type="AlphaFoldDB" id="A0AAU9D0F6"/>
<evidence type="ECO:0008006" key="5">
    <source>
        <dbReference type="Google" id="ProtNLM"/>
    </source>
</evidence>